<keyword evidence="3" id="KW-1185">Reference proteome</keyword>
<gene>
    <name evidence="2" type="ORF">ACFSL4_32145</name>
</gene>
<feature type="compositionally biased region" description="Low complexity" evidence="1">
    <location>
        <begin position="109"/>
        <end position="119"/>
    </location>
</feature>
<feature type="region of interest" description="Disordered" evidence="1">
    <location>
        <begin position="1"/>
        <end position="30"/>
    </location>
</feature>
<reference evidence="3" key="1">
    <citation type="journal article" date="2019" name="Int. J. Syst. Evol. Microbiol.">
        <title>The Global Catalogue of Microorganisms (GCM) 10K type strain sequencing project: providing services to taxonomists for standard genome sequencing and annotation.</title>
        <authorList>
            <consortium name="The Broad Institute Genomics Platform"/>
            <consortium name="The Broad Institute Genome Sequencing Center for Infectious Disease"/>
            <person name="Wu L."/>
            <person name="Ma J."/>
        </authorList>
    </citation>
    <scope>NUCLEOTIDE SEQUENCE [LARGE SCALE GENOMIC DNA]</scope>
    <source>
        <strain evidence="3">CGMCC 1.12470</strain>
    </source>
</reference>
<accession>A0ABW4J2I7</accession>
<organism evidence="2 3">
    <name type="scientific">Streptomyces caeni</name>
    <dbReference type="NCBI Taxonomy" id="2307231"/>
    <lineage>
        <taxon>Bacteria</taxon>
        <taxon>Bacillati</taxon>
        <taxon>Actinomycetota</taxon>
        <taxon>Actinomycetes</taxon>
        <taxon>Kitasatosporales</taxon>
        <taxon>Streptomycetaceae</taxon>
        <taxon>Streptomyces</taxon>
    </lineage>
</organism>
<sequence>MNHARSTVCRSTADGMGAGVSGGKGGKEQALRCHSSRAVPLTELRPGTATGSKLTEKAVLPLVSPRIPFRTAVTLGGNMTVTKLLRPALAATLLASVTACGASSVPDVSASTTTGSGSAETRRSADPEPVAAIMPDVIGGNAGRASEQMSPKLDMIFKDASGQGRPVDAPAEWKICNSQPGPNQQITDFPVIFEVVKVSESCKDTAPK</sequence>
<dbReference type="RefSeq" id="WP_381090838.1">
    <property type="nucleotide sequence ID" value="NZ_JBHUDX010000100.1"/>
</dbReference>
<evidence type="ECO:0000256" key="1">
    <source>
        <dbReference type="SAM" id="MobiDB-lite"/>
    </source>
</evidence>
<protein>
    <recommendedName>
        <fullName evidence="4">PASTA domain-containing protein</fullName>
    </recommendedName>
</protein>
<proteinExistence type="predicted"/>
<feature type="region of interest" description="Disordered" evidence="1">
    <location>
        <begin position="104"/>
        <end position="127"/>
    </location>
</feature>
<feature type="compositionally biased region" description="Polar residues" evidence="1">
    <location>
        <begin position="1"/>
        <end position="10"/>
    </location>
</feature>
<evidence type="ECO:0000313" key="2">
    <source>
        <dbReference type="EMBL" id="MFD1662698.1"/>
    </source>
</evidence>
<dbReference type="Proteomes" id="UP001597261">
    <property type="component" value="Unassembled WGS sequence"/>
</dbReference>
<comment type="caution">
    <text evidence="2">The sequence shown here is derived from an EMBL/GenBank/DDBJ whole genome shotgun (WGS) entry which is preliminary data.</text>
</comment>
<evidence type="ECO:0000313" key="3">
    <source>
        <dbReference type="Proteomes" id="UP001597261"/>
    </source>
</evidence>
<dbReference type="EMBL" id="JBHUDX010000100">
    <property type="protein sequence ID" value="MFD1662698.1"/>
    <property type="molecule type" value="Genomic_DNA"/>
</dbReference>
<evidence type="ECO:0008006" key="4">
    <source>
        <dbReference type="Google" id="ProtNLM"/>
    </source>
</evidence>
<name>A0ABW4J2I7_9ACTN</name>